<dbReference type="OrthoDB" id="1695362at2759"/>
<evidence type="ECO:0000256" key="5">
    <source>
        <dbReference type="ARBA" id="ARBA00022989"/>
    </source>
</evidence>
<protein>
    <recommendedName>
        <fullName evidence="11">Sodium/sulfate symporter</fullName>
    </recommendedName>
</protein>
<feature type="region of interest" description="Disordered" evidence="7">
    <location>
        <begin position="346"/>
        <end position="374"/>
    </location>
</feature>
<gene>
    <name evidence="9" type="ORF">INT45_013291</name>
</gene>
<feature type="transmembrane region" description="Helical" evidence="8">
    <location>
        <begin position="106"/>
        <end position="131"/>
    </location>
</feature>
<feature type="transmembrane region" description="Helical" evidence="8">
    <location>
        <begin position="568"/>
        <end position="590"/>
    </location>
</feature>
<dbReference type="InterPro" id="IPR001898">
    <property type="entry name" value="SLC13A/DASS"/>
</dbReference>
<keyword evidence="10" id="KW-1185">Reference proteome</keyword>
<keyword evidence="3 8" id="KW-0812">Transmembrane</keyword>
<dbReference type="GO" id="GO:0016020">
    <property type="term" value="C:membrane"/>
    <property type="evidence" value="ECO:0007669"/>
    <property type="project" value="InterPro"/>
</dbReference>
<dbReference type="EMBL" id="JAEPRB010000099">
    <property type="protein sequence ID" value="KAG2221795.1"/>
    <property type="molecule type" value="Genomic_DNA"/>
</dbReference>
<keyword evidence="4" id="KW-0934">Plastid</keyword>
<proteinExistence type="inferred from homology"/>
<dbReference type="Pfam" id="PF00939">
    <property type="entry name" value="Na_sulph_symp"/>
    <property type="match status" value="1"/>
</dbReference>
<evidence type="ECO:0000256" key="4">
    <source>
        <dbReference type="ARBA" id="ARBA00022780"/>
    </source>
</evidence>
<evidence type="ECO:0000256" key="2">
    <source>
        <dbReference type="ARBA" id="ARBA00007349"/>
    </source>
</evidence>
<dbReference type="AlphaFoldDB" id="A0A8H7VII1"/>
<dbReference type="Proteomes" id="UP000646827">
    <property type="component" value="Unassembled WGS sequence"/>
</dbReference>
<comment type="caution">
    <text evidence="9">The sequence shown here is derived from an EMBL/GenBank/DDBJ whole genome shotgun (WGS) entry which is preliminary data.</text>
</comment>
<evidence type="ECO:0000313" key="9">
    <source>
        <dbReference type="EMBL" id="KAG2221795.1"/>
    </source>
</evidence>
<feature type="transmembrane region" description="Helical" evidence="8">
    <location>
        <begin position="493"/>
        <end position="518"/>
    </location>
</feature>
<accession>A0A8H7VII1</accession>
<sequence length="597" mass="64517">MSSSPGNNNNNRQYQAVNVFQQSPSTTTPVMILPPSPCDTTDEYTALLGSNERDSPFNGSFIRRIPWSTILRSQPVSLLPTIAVGSFIWFCTPASDELTPTAIRILAVFVSCIFALITTSVDISILVLTGLTLLSLTHSFQCVDKSTGLSTECRLCGEANPLTGDPYKCHGAKESFHHSLEGFSSSVVWLIFAAFHLGKAVEVTQLGRRVSLLMIKMFGKRTMGLAYAIVFSEILLAPFVPSNTARGGGIIHPVVHAIATTLGSTPTHDSKIGAFLMLVGNHSNLISASMYLTGMAANPIVLSKSSQLYDGVNFDFLTWLSGSIVPGLVCALALPIILSWSVGLSSNSKKRNDEEEGGGSTGSGISNSTTKFPNDGIVKHAETELERMGTMSGKEWQLCFVLLTCLSLWVTSSYTKLDATLVALLGIIALLHMGTLSWKDISKNTNAWDTLIWLSGFVTMAHQLSEAGASKYIGDKVSNAIEELGLPPVPFLAVAYFLTTFMFSSLSAHIVAFVGTFLDAGHALGAQPMILVAFIAYFGALGGCMTNYSTGMAAMYYASGYVSRAKWFIIGFQLALFYLVIYFTVGMGWWRVLGWWD</sequence>
<feature type="transmembrane region" description="Helical" evidence="8">
    <location>
        <begin position="396"/>
        <end position="414"/>
    </location>
</feature>
<feature type="transmembrane region" description="Helical" evidence="8">
    <location>
        <begin position="530"/>
        <end position="548"/>
    </location>
</feature>
<keyword evidence="6 8" id="KW-0472">Membrane</keyword>
<comment type="similarity">
    <text evidence="2">Belongs to the SLC13A/DASS transporter (TC 2.A.47) family. DIT1 subfamily.</text>
</comment>
<evidence type="ECO:0000256" key="7">
    <source>
        <dbReference type="SAM" id="MobiDB-lite"/>
    </source>
</evidence>
<evidence type="ECO:0000256" key="1">
    <source>
        <dbReference type="ARBA" id="ARBA00004478"/>
    </source>
</evidence>
<keyword evidence="4" id="KW-1001">Plastid inner membrane</keyword>
<comment type="subcellular location">
    <subcellularLocation>
        <location evidence="1">Plastid</location>
        <location evidence="1">Chloroplast inner membrane</location>
        <topology evidence="1">Multi-pass membrane protein</topology>
    </subcellularLocation>
</comment>
<feature type="transmembrane region" description="Helical" evidence="8">
    <location>
        <begin position="76"/>
        <end position="94"/>
    </location>
</feature>
<name>A0A8H7VII1_9FUNG</name>
<dbReference type="InterPro" id="IPR030676">
    <property type="entry name" value="CitT-rel"/>
</dbReference>
<dbReference type="GO" id="GO:0022857">
    <property type="term" value="F:transmembrane transporter activity"/>
    <property type="evidence" value="ECO:0007669"/>
    <property type="project" value="InterPro"/>
</dbReference>
<dbReference type="PANTHER" id="PTHR42826">
    <property type="entry name" value="DICARBOXYLATE TRANSPORTER 2.1, CHLOROPLASTIC"/>
    <property type="match status" value="1"/>
</dbReference>
<feature type="transmembrane region" description="Helical" evidence="8">
    <location>
        <begin position="222"/>
        <end position="240"/>
    </location>
</feature>
<reference evidence="9 10" key="1">
    <citation type="submission" date="2020-12" db="EMBL/GenBank/DDBJ databases">
        <title>Metabolic potential, ecology and presence of endohyphal bacteria is reflected in genomic diversity of Mucoromycotina.</title>
        <authorList>
            <person name="Muszewska A."/>
            <person name="Okrasinska A."/>
            <person name="Steczkiewicz K."/>
            <person name="Drgas O."/>
            <person name="Orlowska M."/>
            <person name="Perlinska-Lenart U."/>
            <person name="Aleksandrzak-Piekarczyk T."/>
            <person name="Szatraj K."/>
            <person name="Zielenkiewicz U."/>
            <person name="Pilsyk S."/>
            <person name="Malc E."/>
            <person name="Mieczkowski P."/>
            <person name="Kruszewska J.S."/>
            <person name="Biernat P."/>
            <person name="Pawlowska J."/>
        </authorList>
    </citation>
    <scope>NUCLEOTIDE SEQUENCE [LARGE SCALE GENOMIC DNA]</scope>
    <source>
        <strain evidence="9 10">CBS 142.35</strain>
    </source>
</reference>
<feature type="transmembrane region" description="Helical" evidence="8">
    <location>
        <begin position="420"/>
        <end position="438"/>
    </location>
</feature>
<evidence type="ECO:0000256" key="3">
    <source>
        <dbReference type="ARBA" id="ARBA00022692"/>
    </source>
</evidence>
<feature type="transmembrane region" description="Helical" evidence="8">
    <location>
        <begin position="316"/>
        <end position="342"/>
    </location>
</feature>
<keyword evidence="5 8" id="KW-1133">Transmembrane helix</keyword>
<evidence type="ECO:0000256" key="6">
    <source>
        <dbReference type="ARBA" id="ARBA00023136"/>
    </source>
</evidence>
<organism evidence="9 10">
    <name type="scientific">Circinella minor</name>
    <dbReference type="NCBI Taxonomy" id="1195481"/>
    <lineage>
        <taxon>Eukaryota</taxon>
        <taxon>Fungi</taxon>
        <taxon>Fungi incertae sedis</taxon>
        <taxon>Mucoromycota</taxon>
        <taxon>Mucoromycotina</taxon>
        <taxon>Mucoromycetes</taxon>
        <taxon>Mucorales</taxon>
        <taxon>Lichtheimiaceae</taxon>
        <taxon>Circinella</taxon>
    </lineage>
</organism>
<evidence type="ECO:0000313" key="10">
    <source>
        <dbReference type="Proteomes" id="UP000646827"/>
    </source>
</evidence>
<evidence type="ECO:0000256" key="8">
    <source>
        <dbReference type="SAM" id="Phobius"/>
    </source>
</evidence>
<evidence type="ECO:0008006" key="11">
    <source>
        <dbReference type="Google" id="ProtNLM"/>
    </source>
</evidence>